<comment type="cofactor">
    <cofactor evidence="1">
        <name>(6R)-5,10-methylene-5,6,7,8-tetrahydrofolate</name>
        <dbReference type="ChEBI" id="CHEBI:15636"/>
    </cofactor>
</comment>
<protein>
    <recommendedName>
        <fullName evidence="8">Photolyase/cryptochrome alpha/beta domain-containing protein</fullName>
    </recommendedName>
</protein>
<dbReference type="Pfam" id="PF00875">
    <property type="entry name" value="DNA_photolyase"/>
    <property type="match status" value="1"/>
</dbReference>
<dbReference type="InterPro" id="IPR036134">
    <property type="entry name" value="Crypto/Photolyase_FAD-like_sf"/>
</dbReference>
<keyword evidence="5" id="KW-0157">Chromophore</keyword>
<dbReference type="SUPFAM" id="SSF48173">
    <property type="entry name" value="Cryptochrome/photolyase FAD-binding domain"/>
    <property type="match status" value="1"/>
</dbReference>
<comment type="similarity">
    <text evidence="2">Belongs to the DNA photolyase class-1 family.</text>
</comment>
<evidence type="ECO:0000256" key="2">
    <source>
        <dbReference type="ARBA" id="ARBA00005862"/>
    </source>
</evidence>
<evidence type="ECO:0000313" key="10">
    <source>
        <dbReference type="Proteomes" id="UP000037122"/>
    </source>
</evidence>
<feature type="site" description="Electron transfer via tryptophanyl radical" evidence="7">
    <location>
        <position position="459"/>
    </location>
</feature>
<sequence>MSKKQKLEQLPKFSSKFYPKELPTAVAATKYAKDENKPYNILLNKVESTEKERSKIKPANCIAHWFVRDFRTFDNKGLSEASKLAAKNKLPLVCFWVNCKEMTKAHGKSKFQMHYRVLSMQKLHKKLADLNIAFVTINAETRAKIIPSILEFLQKHKVSHLFVNQEYEVDELRLLTKLIDKALEKGINFQVCHDTCVVQPGELVTKSSGKQFAVFSPWYRAWVDYVNAHYIDKGKIIVDSPVKHEVGKEDLIKQGHGLPTIKVDEKRFNKYWKDIGEDDAYAALEKWTESDAIKKYGDTRNSLEGGASNLGVHISSGTLSPRTILWMLHEKELLTEANETAAPGITEYLRQVSWRDFYKHILCFWPHVSMFKPFHLEYSDLPWEYNKDHFLKWQEGNTGYPIVDASMRALKETGHLNNRGRLIVASFLTKHLLIDWRYGEQYFMSQLIDGDFASNNGGWGFSASTGVDPQPYFRVFNPASQSERFDPKGAFIKKWCPELKDIESKLIHAPFDHAKLAQLAKQNKYPEPIVDYKMGRQRALDVFKETMQNGKEKLEEEVDDADDGE</sequence>
<dbReference type="AlphaFoldDB" id="A0A0L0NWK0"/>
<reference evidence="10" key="1">
    <citation type="journal article" date="2015" name="BMC Genomics">
        <title>Draft genome of a commonly misdiagnosed multidrug resistant pathogen Candida auris.</title>
        <authorList>
            <person name="Chatterjee S."/>
            <person name="Alampalli S.V."/>
            <person name="Nageshan R.K."/>
            <person name="Chettiar S.T."/>
            <person name="Joshi S."/>
            <person name="Tatu U.S."/>
        </authorList>
    </citation>
    <scope>NUCLEOTIDE SEQUENCE [LARGE SCALE GENOMIC DNA]</scope>
    <source>
        <strain evidence="10">6684</strain>
    </source>
</reference>
<name>A0A0L0NWK0_CANAR</name>
<evidence type="ECO:0000256" key="7">
    <source>
        <dbReference type="PIRSR" id="PIRSR602081-2"/>
    </source>
</evidence>
<evidence type="ECO:0000313" key="9">
    <source>
        <dbReference type="EMBL" id="KND98537.1"/>
    </source>
</evidence>
<dbReference type="FunFam" id="1.10.579.10:FF:000003">
    <property type="entry name" value="Deoxyribodipyrimidine photo-lyase"/>
    <property type="match status" value="1"/>
</dbReference>
<dbReference type="VEuPathDB" id="FungiDB:B9J08_004445"/>
<dbReference type="GO" id="GO:0032922">
    <property type="term" value="P:circadian regulation of gene expression"/>
    <property type="evidence" value="ECO:0007669"/>
    <property type="project" value="TreeGrafter"/>
</dbReference>
<proteinExistence type="inferred from homology"/>
<evidence type="ECO:0000256" key="5">
    <source>
        <dbReference type="ARBA" id="ARBA00022991"/>
    </source>
</evidence>
<feature type="binding site" evidence="6">
    <location>
        <begin position="351"/>
        <end position="358"/>
    </location>
    <ligand>
        <name>FAD</name>
        <dbReference type="ChEBI" id="CHEBI:57692"/>
    </ligand>
</feature>
<dbReference type="GO" id="GO:0071949">
    <property type="term" value="F:FAD binding"/>
    <property type="evidence" value="ECO:0007669"/>
    <property type="project" value="TreeGrafter"/>
</dbReference>
<evidence type="ECO:0000256" key="3">
    <source>
        <dbReference type="ARBA" id="ARBA00022630"/>
    </source>
</evidence>
<dbReference type="GO" id="GO:0005737">
    <property type="term" value="C:cytoplasm"/>
    <property type="evidence" value="ECO:0007669"/>
    <property type="project" value="TreeGrafter"/>
</dbReference>
<dbReference type="SUPFAM" id="SSF52425">
    <property type="entry name" value="Cryptochrome/photolyase, N-terminal domain"/>
    <property type="match status" value="1"/>
</dbReference>
<dbReference type="VEuPathDB" id="FungiDB:CJI97_004509"/>
<dbReference type="EMBL" id="LGST01000031">
    <property type="protein sequence ID" value="KND98537.1"/>
    <property type="molecule type" value="Genomic_DNA"/>
</dbReference>
<dbReference type="Gene3D" id="1.10.579.10">
    <property type="entry name" value="DNA Cyclobutane Dipyrimidine Photolyase, subunit A, domain 3"/>
    <property type="match status" value="1"/>
</dbReference>
<feature type="binding site" evidence="6">
    <location>
        <begin position="449"/>
        <end position="451"/>
    </location>
    <ligand>
        <name>FAD</name>
        <dbReference type="ChEBI" id="CHEBI:57692"/>
    </ligand>
</feature>
<feature type="domain" description="Photolyase/cryptochrome alpha/beta" evidence="8">
    <location>
        <begin position="60"/>
        <end position="197"/>
    </location>
</feature>
<comment type="caution">
    <text evidence="9">The sequence shown here is derived from an EMBL/GenBank/DDBJ whole genome shotgun (WGS) entry which is preliminary data.</text>
</comment>
<evidence type="ECO:0000256" key="1">
    <source>
        <dbReference type="ARBA" id="ARBA00001932"/>
    </source>
</evidence>
<dbReference type="Gene3D" id="1.25.40.80">
    <property type="match status" value="1"/>
</dbReference>
<dbReference type="Pfam" id="PF03441">
    <property type="entry name" value="FAD_binding_7"/>
    <property type="match status" value="1"/>
</dbReference>
<dbReference type="PANTHER" id="PTHR11455">
    <property type="entry name" value="CRYPTOCHROME"/>
    <property type="match status" value="1"/>
</dbReference>
<evidence type="ECO:0000256" key="6">
    <source>
        <dbReference type="PIRSR" id="PIRSR602081-1"/>
    </source>
</evidence>
<dbReference type="PROSITE" id="PS51645">
    <property type="entry name" value="PHR_CRY_ALPHA_BETA"/>
    <property type="match status" value="1"/>
</dbReference>
<dbReference type="VEuPathDB" id="FungiDB:CJJ07_000349"/>
<organism evidence="9 10">
    <name type="scientific">Candidozyma auris</name>
    <name type="common">Yeast</name>
    <name type="synonym">Candida auris</name>
    <dbReference type="NCBI Taxonomy" id="498019"/>
    <lineage>
        <taxon>Eukaryota</taxon>
        <taxon>Fungi</taxon>
        <taxon>Dikarya</taxon>
        <taxon>Ascomycota</taxon>
        <taxon>Saccharomycotina</taxon>
        <taxon>Pichiomycetes</taxon>
        <taxon>Metschnikowiaceae</taxon>
        <taxon>Candidozyma</taxon>
    </lineage>
</organism>
<dbReference type="Gene3D" id="3.40.50.620">
    <property type="entry name" value="HUPs"/>
    <property type="match status" value="1"/>
</dbReference>
<dbReference type="GO" id="GO:0043153">
    <property type="term" value="P:entrainment of circadian clock by photoperiod"/>
    <property type="evidence" value="ECO:0007669"/>
    <property type="project" value="TreeGrafter"/>
</dbReference>
<dbReference type="PANTHER" id="PTHR11455:SF18">
    <property type="entry name" value="SI:CH1073-390K14.1"/>
    <property type="match status" value="1"/>
</dbReference>
<dbReference type="VEuPathDB" id="FungiDB:CJJ09_004970"/>
<dbReference type="PRINTS" id="PR00147">
    <property type="entry name" value="DNAPHOTLYASE"/>
</dbReference>
<dbReference type="GO" id="GO:0003904">
    <property type="term" value="F:deoxyribodipyrimidine photo-lyase activity"/>
    <property type="evidence" value="ECO:0007669"/>
    <property type="project" value="TreeGrafter"/>
</dbReference>
<dbReference type="PROSITE" id="PS00394">
    <property type="entry name" value="DNA_PHOTOLYASES_1_1"/>
    <property type="match status" value="1"/>
</dbReference>
<feature type="binding site" evidence="6">
    <location>
        <position position="296"/>
    </location>
    <ligand>
        <name>FAD</name>
        <dbReference type="ChEBI" id="CHEBI:57692"/>
    </ligand>
</feature>
<dbReference type="InterPro" id="IPR005101">
    <property type="entry name" value="Cryptochr/Photolyase_FAD-bd"/>
</dbReference>
<dbReference type="Proteomes" id="UP000037122">
    <property type="component" value="Unassembled WGS sequence"/>
</dbReference>
<keyword evidence="4 6" id="KW-0274">FAD</keyword>
<feature type="site" description="Electron transfer via tryptophanyl radical" evidence="7">
    <location>
        <position position="383"/>
    </location>
</feature>
<dbReference type="GO" id="GO:0003677">
    <property type="term" value="F:DNA binding"/>
    <property type="evidence" value="ECO:0007669"/>
    <property type="project" value="TreeGrafter"/>
</dbReference>
<dbReference type="InterPro" id="IPR014729">
    <property type="entry name" value="Rossmann-like_a/b/a_fold"/>
</dbReference>
<dbReference type="InterPro" id="IPR018394">
    <property type="entry name" value="DNA_photolyase_1_CS_C"/>
</dbReference>
<dbReference type="GO" id="GO:0006139">
    <property type="term" value="P:nucleobase-containing compound metabolic process"/>
    <property type="evidence" value="ECO:0007669"/>
    <property type="project" value="UniProtKB-ARBA"/>
</dbReference>
<comment type="cofactor">
    <cofactor evidence="6">
        <name>FAD</name>
        <dbReference type="ChEBI" id="CHEBI:57692"/>
    </cofactor>
    <text evidence="6">Binds 1 FAD per subunit.</text>
</comment>
<keyword evidence="3 6" id="KW-0285">Flavoprotein</keyword>
<gene>
    <name evidence="9" type="ORF">QG37_04432</name>
</gene>
<feature type="binding site" evidence="6">
    <location>
        <position position="348"/>
    </location>
    <ligand>
        <name>FAD</name>
        <dbReference type="ChEBI" id="CHEBI:57692"/>
    </ligand>
</feature>
<dbReference type="InterPro" id="IPR036155">
    <property type="entry name" value="Crypto/Photolyase_N_sf"/>
</dbReference>
<dbReference type="InterPro" id="IPR002081">
    <property type="entry name" value="Cryptochrome/DNA_photolyase_1"/>
</dbReference>
<dbReference type="PROSITE" id="PS00691">
    <property type="entry name" value="DNA_PHOTOLYASES_1_2"/>
    <property type="match status" value="1"/>
</dbReference>
<dbReference type="GO" id="GO:0006950">
    <property type="term" value="P:response to stress"/>
    <property type="evidence" value="ECO:0007669"/>
    <property type="project" value="UniProtKB-ARBA"/>
</dbReference>
<accession>A0A0L0NWK0</accession>
<dbReference type="InterPro" id="IPR006050">
    <property type="entry name" value="DNA_photolyase_N"/>
</dbReference>
<feature type="site" description="Electron transfer via tryptophanyl radical" evidence="7">
    <location>
        <position position="436"/>
    </location>
</feature>
<dbReference type="GO" id="GO:0005634">
    <property type="term" value="C:nucleus"/>
    <property type="evidence" value="ECO:0007669"/>
    <property type="project" value="TreeGrafter"/>
</dbReference>
<dbReference type="VEuPathDB" id="FungiDB:CJI96_0005465"/>
<dbReference type="VEuPathDB" id="FungiDB:QG37_04432"/>
<evidence type="ECO:0000256" key="4">
    <source>
        <dbReference type="ARBA" id="ARBA00022827"/>
    </source>
</evidence>
<evidence type="ECO:0000259" key="8">
    <source>
        <dbReference type="PROSITE" id="PS51645"/>
    </source>
</evidence>